<comment type="cofactor">
    <cofactor evidence="11">
        <name>Mg(2+)</name>
        <dbReference type="ChEBI" id="CHEBI:18420"/>
    </cofactor>
    <cofactor evidence="11">
        <name>Mn(2+)</name>
        <dbReference type="ChEBI" id="CHEBI:29035"/>
    </cofactor>
    <text evidence="11">Magnesium. Can also use manganese.</text>
</comment>
<organism evidence="12 13">
    <name type="scientific">Streptococcus oralis subsp. oralis</name>
    <dbReference type="NCBI Taxonomy" id="1891914"/>
    <lineage>
        <taxon>Bacteria</taxon>
        <taxon>Bacillati</taxon>
        <taxon>Bacillota</taxon>
        <taxon>Bacilli</taxon>
        <taxon>Lactobacillales</taxon>
        <taxon>Streptococcaceae</taxon>
        <taxon>Streptococcus</taxon>
    </lineage>
</organism>
<dbReference type="AlphaFoldDB" id="A0A0F2CUC3"/>
<comment type="caution">
    <text evidence="12">The sequence shown here is derived from an EMBL/GenBank/DDBJ whole genome shotgun (WGS) entry which is preliminary data.</text>
</comment>
<evidence type="ECO:0000256" key="2">
    <source>
        <dbReference type="ARBA" id="ARBA00016337"/>
    </source>
</evidence>
<dbReference type="PIRSF" id="PIRSF006268">
    <property type="entry name" value="ApbE"/>
    <property type="match status" value="1"/>
</dbReference>
<feature type="binding site" evidence="11">
    <location>
        <position position="278"/>
    </location>
    <ligand>
        <name>Mg(2+)</name>
        <dbReference type="ChEBI" id="CHEBI:18420"/>
    </ligand>
</feature>
<keyword evidence="4 10" id="KW-0808">Transferase</keyword>
<keyword evidence="7 10" id="KW-0460">Magnesium</keyword>
<evidence type="ECO:0000256" key="7">
    <source>
        <dbReference type="ARBA" id="ARBA00022842"/>
    </source>
</evidence>
<reference evidence="12 13" key="1">
    <citation type="submission" date="2015-02" db="EMBL/GenBank/DDBJ databases">
        <title>Evolution of amylase-binding proteins of oral streptococcal species.</title>
        <authorList>
            <person name="Haase E.M."/>
        </authorList>
    </citation>
    <scope>NUCLEOTIDE SEQUENCE [LARGE SCALE GENOMIC DNA]</scope>
    <source>
        <strain evidence="12 13">COL85/1862</strain>
    </source>
</reference>
<dbReference type="Pfam" id="PF02424">
    <property type="entry name" value="ApbE"/>
    <property type="match status" value="1"/>
</dbReference>
<evidence type="ECO:0000256" key="10">
    <source>
        <dbReference type="PIRNR" id="PIRNR006268"/>
    </source>
</evidence>
<evidence type="ECO:0000256" key="11">
    <source>
        <dbReference type="PIRSR" id="PIRSR006268-2"/>
    </source>
</evidence>
<evidence type="ECO:0000256" key="1">
    <source>
        <dbReference type="ARBA" id="ARBA00011955"/>
    </source>
</evidence>
<evidence type="ECO:0000313" key="13">
    <source>
        <dbReference type="Proteomes" id="UP000033657"/>
    </source>
</evidence>
<proteinExistence type="inferred from homology"/>
<dbReference type="PANTHER" id="PTHR30040:SF2">
    <property type="entry name" value="FAD:PROTEIN FMN TRANSFERASE"/>
    <property type="match status" value="1"/>
</dbReference>
<dbReference type="GO" id="GO:0046872">
    <property type="term" value="F:metal ion binding"/>
    <property type="evidence" value="ECO:0007669"/>
    <property type="project" value="UniProtKB-UniRule"/>
</dbReference>
<dbReference type="InterPro" id="IPR003374">
    <property type="entry name" value="ApbE-like_sf"/>
</dbReference>
<dbReference type="Gene3D" id="3.10.520.10">
    <property type="entry name" value="ApbE-like domains"/>
    <property type="match status" value="1"/>
</dbReference>
<evidence type="ECO:0000313" key="12">
    <source>
        <dbReference type="EMBL" id="KJQ62437.1"/>
    </source>
</evidence>
<dbReference type="EC" id="2.7.1.180" evidence="1 10"/>
<protein>
    <recommendedName>
        <fullName evidence="2 10">FAD:protein FMN transferase</fullName>
        <ecNumber evidence="1 10">2.7.1.180</ecNumber>
    </recommendedName>
    <alternativeName>
        <fullName evidence="8 10">Flavin transferase</fullName>
    </alternativeName>
</protein>
<name>A0A0F2CUC3_STROR</name>
<evidence type="ECO:0000256" key="9">
    <source>
        <dbReference type="ARBA" id="ARBA00048540"/>
    </source>
</evidence>
<dbReference type="SUPFAM" id="SSF143631">
    <property type="entry name" value="ApbE-like"/>
    <property type="match status" value="1"/>
</dbReference>
<comment type="catalytic activity">
    <reaction evidence="9 10">
        <text>L-threonyl-[protein] + FAD = FMN-L-threonyl-[protein] + AMP + H(+)</text>
        <dbReference type="Rhea" id="RHEA:36847"/>
        <dbReference type="Rhea" id="RHEA-COMP:11060"/>
        <dbReference type="Rhea" id="RHEA-COMP:11061"/>
        <dbReference type="ChEBI" id="CHEBI:15378"/>
        <dbReference type="ChEBI" id="CHEBI:30013"/>
        <dbReference type="ChEBI" id="CHEBI:57692"/>
        <dbReference type="ChEBI" id="CHEBI:74257"/>
        <dbReference type="ChEBI" id="CHEBI:456215"/>
        <dbReference type="EC" id="2.7.1.180"/>
    </reaction>
</comment>
<dbReference type="PANTHER" id="PTHR30040">
    <property type="entry name" value="THIAMINE BIOSYNTHESIS LIPOPROTEIN APBE"/>
    <property type="match status" value="1"/>
</dbReference>
<dbReference type="EMBL" id="JYGM01000008">
    <property type="protein sequence ID" value="KJQ62437.1"/>
    <property type="molecule type" value="Genomic_DNA"/>
</dbReference>
<comment type="similarity">
    <text evidence="10">Belongs to the ApbE family.</text>
</comment>
<evidence type="ECO:0000256" key="4">
    <source>
        <dbReference type="ARBA" id="ARBA00022679"/>
    </source>
</evidence>
<gene>
    <name evidence="12" type="primary">apbE</name>
    <name evidence="12" type="ORF">TZ87_00939</name>
</gene>
<evidence type="ECO:0000256" key="5">
    <source>
        <dbReference type="ARBA" id="ARBA00022723"/>
    </source>
</evidence>
<keyword evidence="5 10" id="KW-0479">Metal-binding</keyword>
<sequence length="320" mass="35190">MISYKEKGAGSLPLHSRSERLMGTTITISLVDEQADCLLQGAFDLLKELEYRFNANSQESELMEINYQAGIAPVMVHPELFELTALGLEHSLAPSSHLNISIGPLIQTWRIGFSDARLPDSKEIEAVLPLLDPHFIKLDPTSYTVFLEKKGMKLDLGCLAKGYSADKVAQYLKEHGVTSALINLGGNILTIGNNQTKEGKAWQIGIQDPRNPRGNHLLTIPASNKSVVTSGIYERHLTVDGKDYHHIFDSKTGFPVETDLASLTIVSDKSVDGEIWTTRLFGERSASILWQVESIDGIEAILIDKDGRLACSSGLQNCIM</sequence>
<evidence type="ECO:0000256" key="8">
    <source>
        <dbReference type="ARBA" id="ARBA00031306"/>
    </source>
</evidence>
<accession>A0A0F2CUC3</accession>
<dbReference type="PATRIC" id="fig|28037.209.peg.928"/>
<keyword evidence="3 10" id="KW-0285">Flavoprotein</keyword>
<dbReference type="GO" id="GO:0016740">
    <property type="term" value="F:transferase activity"/>
    <property type="evidence" value="ECO:0007669"/>
    <property type="project" value="UniProtKB-UniRule"/>
</dbReference>
<dbReference type="InterPro" id="IPR024932">
    <property type="entry name" value="ApbE"/>
</dbReference>
<dbReference type="Proteomes" id="UP000033657">
    <property type="component" value="Unassembled WGS sequence"/>
</dbReference>
<keyword evidence="6 10" id="KW-0274">FAD</keyword>
<evidence type="ECO:0000256" key="3">
    <source>
        <dbReference type="ARBA" id="ARBA00022630"/>
    </source>
</evidence>
<evidence type="ECO:0000256" key="6">
    <source>
        <dbReference type="ARBA" id="ARBA00022827"/>
    </source>
</evidence>